<evidence type="ECO:0000259" key="8">
    <source>
        <dbReference type="Pfam" id="PF11600"/>
    </source>
</evidence>
<keyword evidence="4" id="KW-0143">Chaperone</keyword>
<keyword evidence="3" id="KW-0227">DNA damage</keyword>
<accession>A0AAV7JJZ2</accession>
<dbReference type="Pfam" id="PF11600">
    <property type="entry name" value="CAF1A_acidic"/>
    <property type="match status" value="1"/>
</dbReference>
<protein>
    <submittedName>
        <fullName evidence="10">Chromatin assembly factor 1 subunit A</fullName>
    </submittedName>
</protein>
<organism evidence="10 11">
    <name type="scientific">Oopsacas minuta</name>
    <dbReference type="NCBI Taxonomy" id="111878"/>
    <lineage>
        <taxon>Eukaryota</taxon>
        <taxon>Metazoa</taxon>
        <taxon>Porifera</taxon>
        <taxon>Hexactinellida</taxon>
        <taxon>Hexasterophora</taxon>
        <taxon>Lyssacinosida</taxon>
        <taxon>Leucopsacidae</taxon>
        <taxon>Oopsacas</taxon>
    </lineage>
</organism>
<dbReference type="AlphaFoldDB" id="A0AAV7JJZ2"/>
<reference evidence="10 11" key="1">
    <citation type="journal article" date="2023" name="BMC Biol.">
        <title>The compact genome of the sponge Oopsacas minuta (Hexactinellida) is lacking key metazoan core genes.</title>
        <authorList>
            <person name="Santini S."/>
            <person name="Schenkelaars Q."/>
            <person name="Jourda C."/>
            <person name="Duchesne M."/>
            <person name="Belahbib H."/>
            <person name="Rocher C."/>
            <person name="Selva M."/>
            <person name="Riesgo A."/>
            <person name="Vervoort M."/>
            <person name="Leys S.P."/>
            <person name="Kodjabachian L."/>
            <person name="Le Bivic A."/>
            <person name="Borchiellini C."/>
            <person name="Claverie J.M."/>
            <person name="Renard E."/>
        </authorList>
    </citation>
    <scope>NUCLEOTIDE SEQUENCE [LARGE SCALE GENOMIC DNA]</scope>
    <source>
        <strain evidence="10">SPO-2</strain>
    </source>
</reference>
<proteinExistence type="predicted"/>
<evidence type="ECO:0000259" key="9">
    <source>
        <dbReference type="Pfam" id="PF12253"/>
    </source>
</evidence>
<evidence type="ECO:0000256" key="6">
    <source>
        <dbReference type="ARBA" id="ARBA00023242"/>
    </source>
</evidence>
<feature type="region of interest" description="Disordered" evidence="7">
    <location>
        <begin position="97"/>
        <end position="121"/>
    </location>
</feature>
<dbReference type="PANTHER" id="PTHR15272">
    <property type="entry name" value="CHROMATIN ASSEMBLY FACTOR 1 SUBUNIT A CAF-1 SUBUNIT A"/>
    <property type="match status" value="1"/>
</dbReference>
<dbReference type="InterPro" id="IPR021644">
    <property type="entry name" value="CAF-1_p150_acidic"/>
</dbReference>
<gene>
    <name evidence="10" type="ORF">LOD99_11612</name>
</gene>
<sequence>MKRARKPRSKTEMDLEWEKLREEKREIAIKNKEIERRMADLNREKDKLKKQLERNEEREREKEIKSQERDAKLKRKEEMLDLKNKERELKLKLKEAQLQDKENERNRIEEEKNRKKDKVQAEQERFKNFFVSKPTPSKQQNTISTTDSRFVPFQVKDNMKLACLPSKHIDQEEFDTYLSLETQEFDSNTLLAEMKYRRQHNIHKQNQPMKLQSQNENDIIIVTEGGGDRLCRSTQLLTVRFKLLQFVENQRPAYFGTFFKRGILVTGRRPFGIDSTIMDYEVDSDLEWEPDDPDAESIKSNDSDEDVSGSQNDSNSEDGFFVPHGYLSEDEGHGSEENDEDFIEEEMMDPHASYEEKRKQKLKEKQDAWLSEISKKCQLLKPFIISRISTSQLSYENLDKINKCTAVLLVDDPLQAAPPAITAAFPSRPKGVPDMINATSLPYFTQYIHEENIGVDRAVMQFCIFWNEHYLPMKYSEAKPDDLTNLKVNKSRLTKTMHKIAKKIENKQWIVNEEFSCTNVLDINVKNEIRKLFPSKTFKVIEETDKGICSSPNIGNNNTAKTADKKDNTKFVGQIQLTKLVPQPQKQLNFYQTQNDTKIDTKSITSIKRKSLSELKSVVRIVQEIPISPPDVEMSEVKRVKLSTSNTSIESDIIILDTPVKEKGRVARRLALGMQGTDSKGTCIHVWK</sequence>
<dbReference type="GO" id="GO:0006260">
    <property type="term" value="P:DNA replication"/>
    <property type="evidence" value="ECO:0007669"/>
    <property type="project" value="UniProtKB-KW"/>
</dbReference>
<evidence type="ECO:0000313" key="10">
    <source>
        <dbReference type="EMBL" id="KAI6649245.1"/>
    </source>
</evidence>
<dbReference type="GO" id="GO:0006281">
    <property type="term" value="P:DNA repair"/>
    <property type="evidence" value="ECO:0007669"/>
    <property type="project" value="UniProtKB-KW"/>
</dbReference>
<dbReference type="GO" id="GO:0033186">
    <property type="term" value="C:CAF-1 complex"/>
    <property type="evidence" value="ECO:0007669"/>
    <property type="project" value="TreeGrafter"/>
</dbReference>
<feature type="region of interest" description="Disordered" evidence="7">
    <location>
        <begin position="38"/>
        <end position="76"/>
    </location>
</feature>
<evidence type="ECO:0000256" key="3">
    <source>
        <dbReference type="ARBA" id="ARBA00022763"/>
    </source>
</evidence>
<keyword evidence="2" id="KW-0235">DNA replication</keyword>
<feature type="domain" description="Chromatin assembly factor 1 p150 subunit acidic region" evidence="8">
    <location>
        <begin position="12"/>
        <end position="160"/>
    </location>
</feature>
<dbReference type="GO" id="GO:0006334">
    <property type="term" value="P:nucleosome assembly"/>
    <property type="evidence" value="ECO:0007669"/>
    <property type="project" value="TreeGrafter"/>
</dbReference>
<evidence type="ECO:0000256" key="7">
    <source>
        <dbReference type="SAM" id="MobiDB-lite"/>
    </source>
</evidence>
<keyword evidence="11" id="KW-1185">Reference proteome</keyword>
<dbReference type="GO" id="GO:0005634">
    <property type="term" value="C:nucleus"/>
    <property type="evidence" value="ECO:0007669"/>
    <property type="project" value="UniProtKB-SubCell"/>
</dbReference>
<name>A0AAV7JJZ2_9METZ</name>
<comment type="caution">
    <text evidence="10">The sequence shown here is derived from an EMBL/GenBank/DDBJ whole genome shotgun (WGS) entry which is preliminary data.</text>
</comment>
<dbReference type="InterPro" id="IPR022043">
    <property type="entry name" value="CAF1A_DD"/>
</dbReference>
<feature type="compositionally biased region" description="Acidic residues" evidence="7">
    <location>
        <begin position="286"/>
        <end position="295"/>
    </location>
</feature>
<feature type="domain" description="Chromatin assembly factor 1 subunit A dimerization" evidence="9">
    <location>
        <begin position="242"/>
        <end position="313"/>
    </location>
</feature>
<evidence type="ECO:0000256" key="4">
    <source>
        <dbReference type="ARBA" id="ARBA00023186"/>
    </source>
</evidence>
<evidence type="ECO:0000256" key="1">
    <source>
        <dbReference type="ARBA" id="ARBA00004123"/>
    </source>
</evidence>
<evidence type="ECO:0000313" key="11">
    <source>
        <dbReference type="Proteomes" id="UP001165289"/>
    </source>
</evidence>
<keyword evidence="6" id="KW-0539">Nucleus</keyword>
<dbReference type="EMBL" id="JAKMXF010000321">
    <property type="protein sequence ID" value="KAI6649245.1"/>
    <property type="molecule type" value="Genomic_DNA"/>
</dbReference>
<evidence type="ECO:0000256" key="5">
    <source>
        <dbReference type="ARBA" id="ARBA00023204"/>
    </source>
</evidence>
<dbReference type="Proteomes" id="UP001165289">
    <property type="component" value="Unassembled WGS sequence"/>
</dbReference>
<dbReference type="PANTHER" id="PTHR15272:SF0">
    <property type="entry name" value="CHROMATIN ASSEMBLY FACTOR 1 SUBUNIT A"/>
    <property type="match status" value="1"/>
</dbReference>
<keyword evidence="5" id="KW-0234">DNA repair</keyword>
<comment type="subcellular location">
    <subcellularLocation>
        <location evidence="1">Nucleus</location>
    </subcellularLocation>
</comment>
<dbReference type="Pfam" id="PF12253">
    <property type="entry name" value="CAF1A_dimeriz"/>
    <property type="match status" value="1"/>
</dbReference>
<evidence type="ECO:0000256" key="2">
    <source>
        <dbReference type="ARBA" id="ARBA00022705"/>
    </source>
</evidence>
<feature type="region of interest" description="Disordered" evidence="7">
    <location>
        <begin position="286"/>
        <end position="338"/>
    </location>
</feature>